<gene>
    <name evidence="2" type="ORF">BGZ65_009862</name>
</gene>
<feature type="region of interest" description="Disordered" evidence="1">
    <location>
        <begin position="79"/>
        <end position="101"/>
    </location>
</feature>
<accession>A0A9P6ME75</accession>
<evidence type="ECO:0000313" key="2">
    <source>
        <dbReference type="EMBL" id="KAF9994508.1"/>
    </source>
</evidence>
<evidence type="ECO:0000256" key="1">
    <source>
        <dbReference type="SAM" id="MobiDB-lite"/>
    </source>
</evidence>
<dbReference type="EMBL" id="JAAAHW010001553">
    <property type="protein sequence ID" value="KAF9994508.1"/>
    <property type="molecule type" value="Genomic_DNA"/>
</dbReference>
<protein>
    <submittedName>
        <fullName evidence="2">Uncharacterized protein</fullName>
    </submittedName>
</protein>
<proteinExistence type="predicted"/>
<dbReference type="AlphaFoldDB" id="A0A9P6ME75"/>
<keyword evidence="3" id="KW-1185">Reference proteome</keyword>
<reference evidence="2" key="1">
    <citation type="journal article" date="2020" name="Fungal Divers.">
        <title>Resolving the Mortierellaceae phylogeny through synthesis of multi-gene phylogenetics and phylogenomics.</title>
        <authorList>
            <person name="Vandepol N."/>
            <person name="Liber J."/>
            <person name="Desiro A."/>
            <person name="Na H."/>
            <person name="Kennedy M."/>
            <person name="Barry K."/>
            <person name="Grigoriev I.V."/>
            <person name="Miller A.N."/>
            <person name="O'Donnell K."/>
            <person name="Stajich J.E."/>
            <person name="Bonito G."/>
        </authorList>
    </citation>
    <scope>NUCLEOTIDE SEQUENCE</scope>
    <source>
        <strain evidence="2">MES-2147</strain>
    </source>
</reference>
<name>A0A9P6ME75_9FUNG</name>
<evidence type="ECO:0000313" key="3">
    <source>
        <dbReference type="Proteomes" id="UP000749646"/>
    </source>
</evidence>
<sequence>MGGVSEAFRLIETGGEPRLQPALDYTLCLPLLLSRYSLESAPFLVRYPQTGTVLKYLELDFRLIQRQVKEELQLEKHNINTSTPASRARLFETGTAEERAR</sequence>
<dbReference type="OrthoDB" id="10457415at2759"/>
<comment type="caution">
    <text evidence="2">The sequence shown here is derived from an EMBL/GenBank/DDBJ whole genome shotgun (WGS) entry which is preliminary data.</text>
</comment>
<dbReference type="Proteomes" id="UP000749646">
    <property type="component" value="Unassembled WGS sequence"/>
</dbReference>
<feature type="non-terminal residue" evidence="2">
    <location>
        <position position="101"/>
    </location>
</feature>
<organism evidence="2 3">
    <name type="scientific">Modicella reniformis</name>
    <dbReference type="NCBI Taxonomy" id="1440133"/>
    <lineage>
        <taxon>Eukaryota</taxon>
        <taxon>Fungi</taxon>
        <taxon>Fungi incertae sedis</taxon>
        <taxon>Mucoromycota</taxon>
        <taxon>Mortierellomycotina</taxon>
        <taxon>Mortierellomycetes</taxon>
        <taxon>Mortierellales</taxon>
        <taxon>Mortierellaceae</taxon>
        <taxon>Modicella</taxon>
    </lineage>
</organism>